<protein>
    <recommendedName>
        <fullName evidence="4">SF3 helicase domain-containing protein</fullName>
    </recommendedName>
</protein>
<feature type="domain" description="SF3 helicase" evidence="4">
    <location>
        <begin position="197"/>
        <end position="351"/>
    </location>
</feature>
<dbReference type="RefSeq" id="WP_186999304.1">
    <property type="nucleotide sequence ID" value="NZ_JACRWH010000034.1"/>
</dbReference>
<evidence type="ECO:0000256" key="2">
    <source>
        <dbReference type="ARBA" id="ARBA00022801"/>
    </source>
</evidence>
<dbReference type="SMART" id="SM00885">
    <property type="entry name" value="D5_N"/>
    <property type="match status" value="1"/>
</dbReference>
<comment type="caution">
    <text evidence="5">The sequence shown here is derived from an EMBL/GenBank/DDBJ whole genome shotgun (WGS) entry which is preliminary data.</text>
</comment>
<evidence type="ECO:0000313" key="6">
    <source>
        <dbReference type="Proteomes" id="UP000649075"/>
    </source>
</evidence>
<evidence type="ECO:0000259" key="4">
    <source>
        <dbReference type="PROSITE" id="PS51206"/>
    </source>
</evidence>
<evidence type="ECO:0000256" key="1">
    <source>
        <dbReference type="ARBA" id="ARBA00022741"/>
    </source>
</evidence>
<accession>A0ABR7KJ10</accession>
<gene>
    <name evidence="5" type="ORF">H8911_08195</name>
</gene>
<dbReference type="PROSITE" id="PS51206">
    <property type="entry name" value="SF3_HELICASE_1"/>
    <property type="match status" value="1"/>
</dbReference>
<dbReference type="Gene3D" id="3.40.50.300">
    <property type="entry name" value="P-loop containing nucleotide triphosphate hydrolases"/>
    <property type="match status" value="1"/>
</dbReference>
<keyword evidence="1" id="KW-0547">Nucleotide-binding</keyword>
<keyword evidence="6" id="KW-1185">Reference proteome</keyword>
<dbReference type="NCBIfam" id="TIGR01613">
    <property type="entry name" value="primase_Cterm"/>
    <property type="match status" value="1"/>
</dbReference>
<dbReference type="InterPro" id="IPR006500">
    <property type="entry name" value="Helicase_put_C_phage/plasmid"/>
</dbReference>
<dbReference type="InterPro" id="IPR045455">
    <property type="entry name" value="NrS-1_pol-like_helicase"/>
</dbReference>
<organism evidence="5 6">
    <name type="scientific">Holdemanella hominis</name>
    <dbReference type="NCBI Taxonomy" id="2764327"/>
    <lineage>
        <taxon>Bacteria</taxon>
        <taxon>Bacillati</taxon>
        <taxon>Bacillota</taxon>
        <taxon>Erysipelotrichia</taxon>
        <taxon>Erysipelotrichales</taxon>
        <taxon>Erysipelotrichaceae</taxon>
        <taxon>Holdemanella</taxon>
    </lineage>
</organism>
<reference evidence="5 6" key="1">
    <citation type="submission" date="2020-08" db="EMBL/GenBank/DDBJ databases">
        <authorList>
            <person name="Liu C."/>
            <person name="Sun Q."/>
        </authorList>
    </citation>
    <scope>NUCLEOTIDE SEQUENCE [LARGE SCALE GENOMIC DNA]</scope>
    <source>
        <strain evidence="5 6">L34</strain>
    </source>
</reference>
<keyword evidence="3" id="KW-0067">ATP-binding</keyword>
<dbReference type="PANTHER" id="PTHR35372:SF2">
    <property type="entry name" value="SF3 HELICASE DOMAIN-CONTAINING PROTEIN"/>
    <property type="match status" value="1"/>
</dbReference>
<dbReference type="Pfam" id="PF08706">
    <property type="entry name" value="D5_N"/>
    <property type="match status" value="1"/>
</dbReference>
<dbReference type="InterPro" id="IPR027417">
    <property type="entry name" value="P-loop_NTPase"/>
</dbReference>
<dbReference type="InterPro" id="IPR051620">
    <property type="entry name" value="ORF904-like_C"/>
</dbReference>
<dbReference type="EMBL" id="JACRWH010000034">
    <property type="protein sequence ID" value="MBC6012715.1"/>
    <property type="molecule type" value="Genomic_DNA"/>
</dbReference>
<sequence length="478" mass="55800">MSLLDEIVANIESIVCKDELKKYLFRNVCFVNDEDMYVIETALSQREDIDARWRKSIYAQLLKSPKEGFIVNMILQEWNIRYLKGRGFYLYTGKYWKYTQDEIVSKKIGDFLGKWKQGNKVRSILKLLKDECITEEEFNKKDVICFQNGTLHLESGLLKKHSPKDLCSIIMSYDYDETKKSKEWAAFVMDICNGKQYRYDKLQLLCGYILMSDCHLQKCFIFYGTGANGKSVFMNIISNVFGQENVTHLQLVDMYDKFQLIQLESALLNLGEDSGSSLKGGDSELKRLSAGDRVSACYKGKDFISFRSRAKLIFAMNDILFSSAINQGILRRLSTIMFEVHFVDEPKLPEEKKIDRNLEDKLSKELSGIFNWCYEGYLKLKKVDCFARDEDDIEMERMFLDVSSPLYGYYVQMEPLKRFTPTREIYDNYLFWCRDKGIKPKALSTFSSQFALVSRSSYKKNDSYKDENGKHIRGYEPL</sequence>
<keyword evidence="2" id="KW-0378">Hydrolase</keyword>
<dbReference type="InterPro" id="IPR014015">
    <property type="entry name" value="Helicase_SF3_DNA-vir"/>
</dbReference>
<dbReference type="Proteomes" id="UP000649075">
    <property type="component" value="Unassembled WGS sequence"/>
</dbReference>
<proteinExistence type="predicted"/>
<dbReference type="Pfam" id="PF19263">
    <property type="entry name" value="DUF5906"/>
    <property type="match status" value="1"/>
</dbReference>
<dbReference type="PANTHER" id="PTHR35372">
    <property type="entry name" value="ATP BINDING PROTEIN-RELATED"/>
    <property type="match status" value="1"/>
</dbReference>
<dbReference type="InterPro" id="IPR014818">
    <property type="entry name" value="Phage/plasmid_primase_P4_C"/>
</dbReference>
<evidence type="ECO:0000313" key="5">
    <source>
        <dbReference type="EMBL" id="MBC6012715.1"/>
    </source>
</evidence>
<dbReference type="SUPFAM" id="SSF52540">
    <property type="entry name" value="P-loop containing nucleoside triphosphate hydrolases"/>
    <property type="match status" value="1"/>
</dbReference>
<evidence type="ECO:0000256" key="3">
    <source>
        <dbReference type="ARBA" id="ARBA00022840"/>
    </source>
</evidence>
<name>A0ABR7KJ10_9FIRM</name>